<reference evidence="1 2" key="1">
    <citation type="submission" date="2016-03" db="EMBL/GenBank/DDBJ databases">
        <title>Draft Genome Sequence of the Strain BR 10245 (Bradyrhizobium sp.) isolated from nodules of Centrolobium paraense.</title>
        <authorList>
            <person name="Simoes-Araujo J.L.Sr."/>
            <person name="Barauna A.C."/>
            <person name="Silva K."/>
            <person name="Zilli J.E."/>
        </authorList>
    </citation>
    <scope>NUCLEOTIDE SEQUENCE [LARGE SCALE GENOMIC DNA]</scope>
    <source>
        <strain evidence="1 2">BR 10245</strain>
    </source>
</reference>
<dbReference type="AlphaFoldDB" id="A0A176YAX7"/>
<accession>A0A176YAX7</accession>
<name>A0A176YAX7_9BRAD</name>
<protein>
    <submittedName>
        <fullName evidence="1">Uncharacterized protein</fullName>
    </submittedName>
</protein>
<proteinExistence type="predicted"/>
<organism evidence="1 2">
    <name type="scientific">Bradyrhizobium centrolobii</name>
    <dbReference type="NCBI Taxonomy" id="1505087"/>
    <lineage>
        <taxon>Bacteria</taxon>
        <taxon>Pseudomonadati</taxon>
        <taxon>Pseudomonadota</taxon>
        <taxon>Alphaproteobacteria</taxon>
        <taxon>Hyphomicrobiales</taxon>
        <taxon>Nitrobacteraceae</taxon>
        <taxon>Bradyrhizobium</taxon>
    </lineage>
</organism>
<gene>
    <name evidence="1" type="ORF">AYJ54_32265</name>
</gene>
<dbReference type="Proteomes" id="UP000076959">
    <property type="component" value="Unassembled WGS sequence"/>
</dbReference>
<comment type="caution">
    <text evidence="1">The sequence shown here is derived from an EMBL/GenBank/DDBJ whole genome shotgun (WGS) entry which is preliminary data.</text>
</comment>
<evidence type="ECO:0000313" key="1">
    <source>
        <dbReference type="EMBL" id="OAE99955.1"/>
    </source>
</evidence>
<dbReference type="EMBL" id="LUUB01000114">
    <property type="protein sequence ID" value="OAE99955.1"/>
    <property type="molecule type" value="Genomic_DNA"/>
</dbReference>
<keyword evidence="2" id="KW-1185">Reference proteome</keyword>
<evidence type="ECO:0000313" key="2">
    <source>
        <dbReference type="Proteomes" id="UP000076959"/>
    </source>
</evidence>
<sequence length="95" mass="10399">MPALTRPVRRQHRMIECTKSISRFPAGHLLAKADAIARRHGGQHVNTIDAGRPCGWFEVLSTGGMDDRRMSAITRDIGAVGGVDALRRKRPLNAA</sequence>